<sequence>MLPQQPPGPAQWATGAQSPAQGYGGPEAGYPGGPWPPAGAVPGAGDWAGAAPADQAGSDKTRLRRVLIGISFVLVLVLATGGAYLYGAGRFPGSDPVVAADSPDSGDGDADPGSGDSTGSAGTTSESTTEATDAEDSGEGSGRTIEDYVRIVVDGSSESTDATGFYLRDDDEISIHCAFGEGFGLGACSTIDDYWGFIADGDAYSLYLASGDPVWESDLSVTDVDVWDAASEDLETDTRVLLPDDDGWVYYDGYYLMRGGIEVGGEYPVIVVSPGSHNIIWDY</sequence>
<dbReference type="Proteomes" id="UP000185469">
    <property type="component" value="Chromosome"/>
</dbReference>
<proteinExistence type="predicted"/>
<organism evidence="3 4">
    <name type="scientific">Corynebacterium sphenisci DSM 44792</name>
    <dbReference type="NCBI Taxonomy" id="1437874"/>
    <lineage>
        <taxon>Bacteria</taxon>
        <taxon>Bacillati</taxon>
        <taxon>Actinomycetota</taxon>
        <taxon>Actinomycetes</taxon>
        <taxon>Mycobacteriales</taxon>
        <taxon>Corynebacteriaceae</taxon>
        <taxon>Corynebacterium</taxon>
    </lineage>
</organism>
<evidence type="ECO:0000313" key="4">
    <source>
        <dbReference type="Proteomes" id="UP000185469"/>
    </source>
</evidence>
<protein>
    <submittedName>
        <fullName evidence="3">Uncharacterized protein</fullName>
    </submittedName>
</protein>
<evidence type="ECO:0000256" key="2">
    <source>
        <dbReference type="SAM" id="Phobius"/>
    </source>
</evidence>
<dbReference type="AlphaFoldDB" id="A0A1L7CYX2"/>
<keyword evidence="4" id="KW-1185">Reference proteome</keyword>
<gene>
    <name evidence="3" type="ORF">CSPHI_08330</name>
</gene>
<reference evidence="3 4" key="1">
    <citation type="submission" date="2014-08" db="EMBL/GenBank/DDBJ databases">
        <title>Complete genome sequence of Corynebacterium sphenisci CECT 5990(T) (=DSM 44792(T)), isolated from healthy wild penguins.</title>
        <authorList>
            <person name="Ruckert C."/>
            <person name="Albersmeier A."/>
            <person name="Winkler A."/>
            <person name="Kalinowski J."/>
        </authorList>
    </citation>
    <scope>NUCLEOTIDE SEQUENCE [LARGE SCALE GENOMIC DNA]</scope>
    <source>
        <strain evidence="3 4">DSM 44792</strain>
    </source>
</reference>
<feature type="region of interest" description="Disordered" evidence="1">
    <location>
        <begin position="1"/>
        <end position="59"/>
    </location>
</feature>
<dbReference type="EMBL" id="CP009248">
    <property type="protein sequence ID" value="APT91038.1"/>
    <property type="molecule type" value="Genomic_DNA"/>
</dbReference>
<keyword evidence="2" id="KW-0812">Transmembrane</keyword>
<keyword evidence="2" id="KW-0472">Membrane</keyword>
<evidence type="ECO:0000256" key="1">
    <source>
        <dbReference type="SAM" id="MobiDB-lite"/>
    </source>
</evidence>
<feature type="compositionally biased region" description="Low complexity" evidence="1">
    <location>
        <begin position="111"/>
        <end position="131"/>
    </location>
</feature>
<feature type="transmembrane region" description="Helical" evidence="2">
    <location>
        <begin position="66"/>
        <end position="86"/>
    </location>
</feature>
<evidence type="ECO:0000313" key="3">
    <source>
        <dbReference type="EMBL" id="APT91038.1"/>
    </source>
</evidence>
<feature type="compositionally biased region" description="Low complexity" evidence="1">
    <location>
        <begin position="40"/>
        <end position="56"/>
    </location>
</feature>
<accession>A0A1L7CYX2</accession>
<dbReference type="RefSeq" id="WP_075692391.1">
    <property type="nucleotide sequence ID" value="NZ_CP009248.1"/>
</dbReference>
<feature type="region of interest" description="Disordered" evidence="1">
    <location>
        <begin position="97"/>
        <end position="145"/>
    </location>
</feature>
<feature type="compositionally biased region" description="Gly residues" evidence="1">
    <location>
        <begin position="22"/>
        <end position="32"/>
    </location>
</feature>
<name>A0A1L7CYX2_9CORY</name>
<dbReference type="KEGG" id="csph:CSPHI_08330"/>
<dbReference type="STRING" id="1437874.CSPHI_08330"/>
<keyword evidence="2" id="KW-1133">Transmembrane helix</keyword>